<dbReference type="Pfam" id="PF10706">
    <property type="entry name" value="Aminoglyc_resit"/>
    <property type="match status" value="1"/>
</dbReference>
<organism evidence="1 2">
    <name type="scientific">Rhizobium lusitanum</name>
    <dbReference type="NCBI Taxonomy" id="293958"/>
    <lineage>
        <taxon>Bacteria</taxon>
        <taxon>Pseudomonadati</taxon>
        <taxon>Pseudomonadota</taxon>
        <taxon>Alphaproteobacteria</taxon>
        <taxon>Hyphomicrobiales</taxon>
        <taxon>Rhizobiaceae</taxon>
        <taxon>Rhizobium/Agrobacterium group</taxon>
        <taxon>Rhizobium</taxon>
    </lineage>
</organism>
<sequence length="198" mass="22996">MNPIPEDAWLPWRPSDLADRLKHASGVWYVVGGWALDLWHGSQTREHEDLEFAVLPENVQEFRKILQDLDFFTVHSGVIEHLPQTEAPPTHVSQLWGLDARSACWRVDMMLEKGTPSTWHYKRDPTLQVLRSEIIRTNDAGIPYLAPAAVLLFKARHLREKDEVDFERALVKLTFAERDTLRRWLDVAHPNHPWLTAL</sequence>
<comment type="caution">
    <text evidence="1">The sequence shown here is derived from an EMBL/GenBank/DDBJ whole genome shotgun (WGS) entry which is preliminary data.</text>
</comment>
<dbReference type="Gene3D" id="3.30.460.40">
    <property type="match status" value="1"/>
</dbReference>
<dbReference type="InterPro" id="IPR043519">
    <property type="entry name" value="NT_sf"/>
</dbReference>
<name>A0A7X0IY09_9HYPH</name>
<proteinExistence type="predicted"/>
<evidence type="ECO:0000313" key="1">
    <source>
        <dbReference type="EMBL" id="MBB6488923.1"/>
    </source>
</evidence>
<gene>
    <name evidence="1" type="ORF">GGD46_006248</name>
</gene>
<evidence type="ECO:0008006" key="3">
    <source>
        <dbReference type="Google" id="ProtNLM"/>
    </source>
</evidence>
<evidence type="ECO:0000313" key="2">
    <source>
        <dbReference type="Proteomes" id="UP000565576"/>
    </source>
</evidence>
<protein>
    <recommendedName>
        <fullName evidence="3">Amino acid transporter</fullName>
    </recommendedName>
</protein>
<dbReference type="InterPro" id="IPR019646">
    <property type="entry name" value="Aminoglyc_AdlTrfase"/>
</dbReference>
<dbReference type="AlphaFoldDB" id="A0A7X0IY09"/>
<dbReference type="Proteomes" id="UP000565576">
    <property type="component" value="Unassembled WGS sequence"/>
</dbReference>
<reference evidence="1 2" key="1">
    <citation type="submission" date="2020-08" db="EMBL/GenBank/DDBJ databases">
        <title>Genomic Encyclopedia of Type Strains, Phase IV (KMG-V): Genome sequencing to study the core and pangenomes of soil and plant-associated prokaryotes.</title>
        <authorList>
            <person name="Whitman W."/>
        </authorList>
    </citation>
    <scope>NUCLEOTIDE SEQUENCE [LARGE SCALE GENOMIC DNA]</scope>
    <source>
        <strain evidence="1 2">SEMIA 4060</strain>
    </source>
</reference>
<dbReference type="RefSeq" id="WP_184710792.1">
    <property type="nucleotide sequence ID" value="NZ_JACHBG010000029.1"/>
</dbReference>
<dbReference type="SUPFAM" id="SSF81301">
    <property type="entry name" value="Nucleotidyltransferase"/>
    <property type="match status" value="1"/>
</dbReference>
<accession>A0A7X0IY09</accession>
<dbReference type="EMBL" id="JACHBG010000029">
    <property type="protein sequence ID" value="MBB6488923.1"/>
    <property type="molecule type" value="Genomic_DNA"/>
</dbReference>